<dbReference type="Proteomes" id="UP000318943">
    <property type="component" value="Unassembled WGS sequence"/>
</dbReference>
<reference evidence="4" key="3">
    <citation type="submission" date="2022-05" db="EMBL/GenBank/DDBJ databases">
        <authorList>
            <person name="Kunte H.-J."/>
        </authorList>
    </citation>
    <scope>NUCLEOTIDE SEQUENCE</scope>
    <source>
        <strain evidence="4">G5</strain>
    </source>
</reference>
<feature type="transmembrane region" description="Helical" evidence="2">
    <location>
        <begin position="106"/>
        <end position="125"/>
    </location>
</feature>
<evidence type="ECO:0000313" key="5">
    <source>
        <dbReference type="Proteomes" id="UP000318943"/>
    </source>
</evidence>
<feature type="transmembrane region" description="Helical" evidence="2">
    <location>
        <begin position="43"/>
        <end position="61"/>
    </location>
</feature>
<keyword evidence="5" id="KW-1185">Reference proteome</keyword>
<sequence>MKVLLRAVLFFDALLDLLLGILLLMSPFTTLYAALQLPQPQPALFGQLLGVAMIGLAWLLLQAAINGQLTVPVARTAGQVNLVSAVLIVAWTLFLDMPVQGAGKVWLLTLAAVMLFFAVVQMPAAKRVRLREREQLAQREAELRAARHGDGPVYYPGTPVDAVDPADPHQQPGAAYPARPHGSPEYRREPVITPPPGYGPGTEVMPESEPEALPNAHHARQNPHP</sequence>
<keyword evidence="2" id="KW-1133">Transmembrane helix</keyword>
<evidence type="ECO:0000313" key="3">
    <source>
        <dbReference type="EMBL" id="TSP14156.1"/>
    </source>
</evidence>
<keyword evidence="2" id="KW-0812">Transmembrane</keyword>
<feature type="region of interest" description="Disordered" evidence="1">
    <location>
        <begin position="147"/>
        <end position="225"/>
    </location>
</feature>
<accession>A0AAE9I3V5</accession>
<proteinExistence type="predicted"/>
<dbReference type="RefSeq" id="WP_144195103.1">
    <property type="nucleotide sequence ID" value="NZ_CAJPVH010000011.1"/>
</dbReference>
<reference evidence="3 5" key="1">
    <citation type="submission" date="2019-05" db="EMBL/GenBank/DDBJ databases">
        <title>Whole genome sequence analysis of Cupriavidus campinensis S14E4C strain.</title>
        <authorList>
            <person name="Abbaszade G."/>
            <person name="Szabo A."/>
            <person name="Toumi M."/>
            <person name="Toth E."/>
        </authorList>
    </citation>
    <scope>NUCLEOTIDE SEQUENCE [LARGE SCALE GENOMIC DNA]</scope>
    <source>
        <strain evidence="3 5">S14E4C</strain>
    </source>
</reference>
<gene>
    <name evidence="3" type="ORF">FGG12_00355</name>
    <name evidence="4" type="ORF">M5D45_08470</name>
</gene>
<evidence type="ECO:0000256" key="1">
    <source>
        <dbReference type="SAM" id="MobiDB-lite"/>
    </source>
</evidence>
<evidence type="ECO:0000313" key="6">
    <source>
        <dbReference type="Proteomes" id="UP001056132"/>
    </source>
</evidence>
<reference evidence="4" key="2">
    <citation type="journal article" date="2022" name="Microbiol. Resour. Announc.">
        <title>Genome Sequence of Cupriavidus campinensis Strain G5, a Member of a Bacterial Consortium Capable of Polyethylene Degradation.</title>
        <authorList>
            <person name="Schneider B."/>
            <person name="Pfeiffer F."/>
            <person name="Dyall-Smith M."/>
            <person name="Kunte H.J."/>
        </authorList>
    </citation>
    <scope>NUCLEOTIDE SEQUENCE</scope>
    <source>
        <strain evidence="4">G5</strain>
    </source>
</reference>
<name>A0AAE9I3V5_9BURK</name>
<dbReference type="EMBL" id="VCIZ01000001">
    <property type="protein sequence ID" value="TSP14156.1"/>
    <property type="molecule type" value="Genomic_DNA"/>
</dbReference>
<evidence type="ECO:0000256" key="2">
    <source>
        <dbReference type="SAM" id="Phobius"/>
    </source>
</evidence>
<dbReference type="KEGG" id="ccam:M5D45_08470"/>
<dbReference type="Proteomes" id="UP001056132">
    <property type="component" value="Chromosome 1"/>
</dbReference>
<feature type="transmembrane region" description="Helical" evidence="2">
    <location>
        <begin position="73"/>
        <end position="94"/>
    </location>
</feature>
<dbReference type="AlphaFoldDB" id="A0AAE9I3V5"/>
<evidence type="ECO:0000313" key="4">
    <source>
        <dbReference type="EMBL" id="URF05806.1"/>
    </source>
</evidence>
<evidence type="ECO:0008006" key="7">
    <source>
        <dbReference type="Google" id="ProtNLM"/>
    </source>
</evidence>
<protein>
    <recommendedName>
        <fullName evidence="7">Transmembrane protein</fullName>
    </recommendedName>
</protein>
<organism evidence="4 6">
    <name type="scientific">Cupriavidus campinensis</name>
    <dbReference type="NCBI Taxonomy" id="151783"/>
    <lineage>
        <taxon>Bacteria</taxon>
        <taxon>Pseudomonadati</taxon>
        <taxon>Pseudomonadota</taxon>
        <taxon>Betaproteobacteria</taxon>
        <taxon>Burkholderiales</taxon>
        <taxon>Burkholderiaceae</taxon>
        <taxon>Cupriavidus</taxon>
    </lineage>
</organism>
<keyword evidence="2" id="KW-0472">Membrane</keyword>
<dbReference type="EMBL" id="CP097330">
    <property type="protein sequence ID" value="URF05806.1"/>
    <property type="molecule type" value="Genomic_DNA"/>
</dbReference>